<dbReference type="Proteomes" id="UP000293289">
    <property type="component" value="Unassembled WGS sequence"/>
</dbReference>
<keyword evidence="1" id="KW-0812">Transmembrane</keyword>
<feature type="transmembrane region" description="Helical" evidence="1">
    <location>
        <begin position="71"/>
        <end position="94"/>
    </location>
</feature>
<dbReference type="EMBL" id="SGWY01000002">
    <property type="protein sequence ID" value="RZS65627.1"/>
    <property type="molecule type" value="Genomic_DNA"/>
</dbReference>
<name>A0A4Q7MDU2_9MICO</name>
<gene>
    <name evidence="2" type="ORF">EV187_1326</name>
</gene>
<dbReference type="AlphaFoldDB" id="A0A4Q7MDU2"/>
<evidence type="ECO:0000313" key="2">
    <source>
        <dbReference type="EMBL" id="RZS65627.1"/>
    </source>
</evidence>
<feature type="transmembrane region" description="Helical" evidence="1">
    <location>
        <begin position="186"/>
        <end position="206"/>
    </location>
</feature>
<feature type="transmembrane region" description="Helical" evidence="1">
    <location>
        <begin position="128"/>
        <end position="149"/>
    </location>
</feature>
<proteinExistence type="predicted"/>
<keyword evidence="1" id="KW-1133">Transmembrane helix</keyword>
<protein>
    <submittedName>
        <fullName evidence="2">Uncharacterized protein DUF4386</fullName>
    </submittedName>
</protein>
<reference evidence="2 3" key="1">
    <citation type="submission" date="2019-02" db="EMBL/GenBank/DDBJ databases">
        <title>Genomic Encyclopedia of Type Strains, Phase IV (KMG-IV): sequencing the most valuable type-strain genomes for metagenomic binning, comparative biology and taxonomic classification.</title>
        <authorList>
            <person name="Goeker M."/>
        </authorList>
    </citation>
    <scope>NUCLEOTIDE SEQUENCE [LARGE SCALE GENOMIC DNA]</scope>
    <source>
        <strain evidence="2 3">DSM 43045</strain>
    </source>
</reference>
<accession>A0A4Q7MDU2</accession>
<evidence type="ECO:0000313" key="3">
    <source>
        <dbReference type="Proteomes" id="UP000293289"/>
    </source>
</evidence>
<comment type="caution">
    <text evidence="2">The sequence shown here is derived from an EMBL/GenBank/DDBJ whole genome shotgun (WGS) entry which is preliminary data.</text>
</comment>
<keyword evidence="1" id="KW-0472">Membrane</keyword>
<keyword evidence="3" id="KW-1185">Reference proteome</keyword>
<evidence type="ECO:0000256" key="1">
    <source>
        <dbReference type="SAM" id="Phobius"/>
    </source>
</evidence>
<feature type="transmembrane region" description="Helical" evidence="1">
    <location>
        <begin position="156"/>
        <end position="180"/>
    </location>
</feature>
<organism evidence="2 3">
    <name type="scientific">Agromyces ramosus</name>
    <dbReference type="NCBI Taxonomy" id="33879"/>
    <lineage>
        <taxon>Bacteria</taxon>
        <taxon>Bacillati</taxon>
        <taxon>Actinomycetota</taxon>
        <taxon>Actinomycetes</taxon>
        <taxon>Micrococcales</taxon>
        <taxon>Microbacteriaceae</taxon>
        <taxon>Agromyces</taxon>
    </lineage>
</organism>
<sequence>MAPLAFVGVGVVAGVQADGSEGSGAAGLAATLEAASGSFGWAVLALLGVAVLDVVVACALWTVFRAERPGAAALAAAFRIAYAAVFVGAIAMLADARRIADEGAGGASGLGIDDRDLAVLSRLDGFDAAWNAGLVLFGVHLAVIGWLLLRRPGGFAVVVGVLVLVAGAGYLADSVLGVLAPDGPAVAQYTFIGEIVLIAWLVVGGIRSIRADRELVAHATQPEAVLAAVDARAARADATEGARR</sequence>
<feature type="transmembrane region" description="Helical" evidence="1">
    <location>
        <begin position="41"/>
        <end position="64"/>
    </location>
</feature>
<dbReference type="InterPro" id="IPR025495">
    <property type="entry name" value="DUF4386"/>
</dbReference>
<dbReference type="Pfam" id="PF14329">
    <property type="entry name" value="DUF4386"/>
    <property type="match status" value="1"/>
</dbReference>